<feature type="region of interest" description="Disordered" evidence="1">
    <location>
        <begin position="194"/>
        <end position="226"/>
    </location>
</feature>
<organism evidence="2 3">
    <name type="scientific">Orbilia javanica</name>
    <dbReference type="NCBI Taxonomy" id="47235"/>
    <lineage>
        <taxon>Eukaryota</taxon>
        <taxon>Fungi</taxon>
        <taxon>Dikarya</taxon>
        <taxon>Ascomycota</taxon>
        <taxon>Pezizomycotina</taxon>
        <taxon>Orbiliomycetes</taxon>
        <taxon>Orbiliales</taxon>
        <taxon>Orbiliaceae</taxon>
        <taxon>Orbilia</taxon>
    </lineage>
</organism>
<dbReference type="AlphaFoldDB" id="A0AAN8MTG1"/>
<evidence type="ECO:0000313" key="2">
    <source>
        <dbReference type="EMBL" id="KAK6348649.1"/>
    </source>
</evidence>
<comment type="caution">
    <text evidence="2">The sequence shown here is derived from an EMBL/GenBank/DDBJ whole genome shotgun (WGS) entry which is preliminary data.</text>
</comment>
<gene>
    <name evidence="2" type="ORF">TWF718_006437</name>
</gene>
<accession>A0AAN8MTG1</accession>
<protein>
    <submittedName>
        <fullName evidence="2">Uncharacterized protein</fullName>
    </submittedName>
</protein>
<proteinExistence type="predicted"/>
<evidence type="ECO:0000256" key="1">
    <source>
        <dbReference type="SAM" id="MobiDB-lite"/>
    </source>
</evidence>
<evidence type="ECO:0000313" key="3">
    <source>
        <dbReference type="Proteomes" id="UP001313282"/>
    </source>
</evidence>
<keyword evidence="3" id="KW-1185">Reference proteome</keyword>
<sequence length="226" mass="25774">MAEFTLNFRLDTKILELQSTDSLCIAQYVNGIVNMVYEHRSVQPVHPDKEAELSYDSTFKLSDTYQIFLVRYDEHTAEVQTQSAPCPIKFGQVAVFKDNQIQDPEPAQRGQLSQPSLSFGLENAPFDLRIALRAPKETPNGSKQFSTVYVNHAAHMPGVIVPIIPEPKYFLFWHSSVTDSELVNIPPEVQGHTVEFSRDKPKAKSVRYGYETEDKPKPTESPSWWW</sequence>
<reference evidence="2 3" key="1">
    <citation type="submission" date="2019-10" db="EMBL/GenBank/DDBJ databases">
        <authorList>
            <person name="Palmer J.M."/>
        </authorList>
    </citation>
    <scope>NUCLEOTIDE SEQUENCE [LARGE SCALE GENOMIC DNA]</scope>
    <source>
        <strain evidence="2 3">TWF718</strain>
    </source>
</reference>
<dbReference type="Proteomes" id="UP001313282">
    <property type="component" value="Unassembled WGS sequence"/>
</dbReference>
<name>A0AAN8MTG1_9PEZI</name>
<dbReference type="EMBL" id="JAVHNR010000003">
    <property type="protein sequence ID" value="KAK6348649.1"/>
    <property type="molecule type" value="Genomic_DNA"/>
</dbReference>